<proteinExistence type="inferred from homology"/>
<dbReference type="EMBL" id="DRTV01000254">
    <property type="protein sequence ID" value="HHF58493.1"/>
    <property type="molecule type" value="Genomic_DNA"/>
</dbReference>
<dbReference type="PANTHER" id="PTHR42953:SF3">
    <property type="entry name" value="HIGH-AFFINITY ZINC UPTAKE SYSTEM PROTEIN ZNUA"/>
    <property type="match status" value="1"/>
</dbReference>
<evidence type="ECO:0000313" key="5">
    <source>
        <dbReference type="EMBL" id="HHF58493.1"/>
    </source>
</evidence>
<dbReference type="InterPro" id="IPR006129">
    <property type="entry name" value="AdhesinB"/>
</dbReference>
<comment type="caution">
    <text evidence="5">The sequence shown here is derived from an EMBL/GenBank/DDBJ whole genome shotgun (WGS) entry which is preliminary data.</text>
</comment>
<protein>
    <submittedName>
        <fullName evidence="5">Zinc ABC transporter substrate-binding protein</fullName>
    </submittedName>
</protein>
<comment type="similarity">
    <text evidence="1 4">Belongs to the bacterial solute-binding protein 9 family.</text>
</comment>
<dbReference type="GO" id="GO:0030001">
    <property type="term" value="P:metal ion transport"/>
    <property type="evidence" value="ECO:0007669"/>
    <property type="project" value="InterPro"/>
</dbReference>
<evidence type="ECO:0000256" key="3">
    <source>
        <dbReference type="ARBA" id="ARBA00022729"/>
    </source>
</evidence>
<organism evidence="5">
    <name type="scientific">candidate division WOR-3 bacterium</name>
    <dbReference type="NCBI Taxonomy" id="2052148"/>
    <lineage>
        <taxon>Bacteria</taxon>
        <taxon>Bacteria division WOR-3</taxon>
    </lineage>
</organism>
<keyword evidence="3" id="KW-0732">Signal</keyword>
<dbReference type="Gene3D" id="3.40.50.1980">
    <property type="entry name" value="Nitrogenase molybdenum iron protein domain"/>
    <property type="match status" value="2"/>
</dbReference>
<dbReference type="PANTHER" id="PTHR42953">
    <property type="entry name" value="HIGH-AFFINITY ZINC UPTAKE SYSTEM PROTEIN ZNUA-RELATED"/>
    <property type="match status" value="1"/>
</dbReference>
<dbReference type="AlphaFoldDB" id="A0A7C5M4T5"/>
<evidence type="ECO:0000256" key="2">
    <source>
        <dbReference type="ARBA" id="ARBA00022448"/>
    </source>
</evidence>
<dbReference type="InterPro" id="IPR050492">
    <property type="entry name" value="Bact_metal-bind_prot9"/>
</dbReference>
<reference evidence="5" key="1">
    <citation type="journal article" date="2020" name="mSystems">
        <title>Genome- and Community-Level Interaction Insights into Carbon Utilization and Element Cycling Functions of Hydrothermarchaeota in Hydrothermal Sediment.</title>
        <authorList>
            <person name="Zhou Z."/>
            <person name="Liu Y."/>
            <person name="Xu W."/>
            <person name="Pan J."/>
            <person name="Luo Z.H."/>
            <person name="Li M."/>
        </authorList>
    </citation>
    <scope>NUCLEOTIDE SEQUENCE [LARGE SCALE GENOMIC DNA]</scope>
    <source>
        <strain evidence="5">HyVt-94</strain>
    </source>
</reference>
<dbReference type="PRINTS" id="PR00690">
    <property type="entry name" value="ADHESNFAMILY"/>
</dbReference>
<dbReference type="InterPro" id="IPR006127">
    <property type="entry name" value="ZnuA-like"/>
</dbReference>
<gene>
    <name evidence="5" type="ORF">ENL41_03610</name>
</gene>
<dbReference type="Proteomes" id="UP000886014">
    <property type="component" value="Unassembled WGS sequence"/>
</dbReference>
<dbReference type="SUPFAM" id="SSF53807">
    <property type="entry name" value="Helical backbone' metal receptor"/>
    <property type="match status" value="1"/>
</dbReference>
<sequence length="266" mass="30065">MKFILVLLFTAKPLLMTSIQPLASITKELVGEKYRVESLLNGQQNPHTYEPSPGDIGKVERAALYFEVGLNLESWGDRMCKAARKCIKVGEILKERGVPIKNPHIWLDPVKAKKIAGVIVEELVSVFPQDSTDFYSNLSKFEARVDSLISWTRSKTEILTDKKFISYHPAWEDFAHTLGFDLVDVVVEHGSKEVSTKRLAEVIKGAKNKGVRVIVVEKGFPSRVPHIIASEINGRTVELDPLFSGYYVDEMKKNIENLIKGLRWQK</sequence>
<accession>A0A7C5M4T5</accession>
<dbReference type="PRINTS" id="PR00691">
    <property type="entry name" value="ADHESINB"/>
</dbReference>
<keyword evidence="2 4" id="KW-0813">Transport</keyword>
<dbReference type="GO" id="GO:0046872">
    <property type="term" value="F:metal ion binding"/>
    <property type="evidence" value="ECO:0007669"/>
    <property type="project" value="InterPro"/>
</dbReference>
<dbReference type="InterPro" id="IPR006128">
    <property type="entry name" value="Lipoprotein_PsaA-like"/>
</dbReference>
<evidence type="ECO:0000256" key="4">
    <source>
        <dbReference type="RuleBase" id="RU003512"/>
    </source>
</evidence>
<dbReference type="GO" id="GO:0007155">
    <property type="term" value="P:cell adhesion"/>
    <property type="evidence" value="ECO:0007669"/>
    <property type="project" value="InterPro"/>
</dbReference>
<name>A0A7C5M4T5_UNCW3</name>
<evidence type="ECO:0000256" key="1">
    <source>
        <dbReference type="ARBA" id="ARBA00011028"/>
    </source>
</evidence>
<dbReference type="Pfam" id="PF01297">
    <property type="entry name" value="ZnuA"/>
    <property type="match status" value="1"/>
</dbReference>